<gene>
    <name evidence="4" type="ORF">SAMN05192573_104389</name>
</gene>
<name>A0A1G7WED0_9SPHI</name>
<evidence type="ECO:0000256" key="3">
    <source>
        <dbReference type="ARBA" id="ARBA00023315"/>
    </source>
</evidence>
<evidence type="ECO:0000256" key="2">
    <source>
        <dbReference type="ARBA" id="ARBA00022737"/>
    </source>
</evidence>
<dbReference type="PROSITE" id="PS00101">
    <property type="entry name" value="HEXAPEP_TRANSFERASES"/>
    <property type="match status" value="1"/>
</dbReference>
<keyword evidence="3" id="KW-0012">Acyltransferase</keyword>
<proteinExistence type="predicted"/>
<evidence type="ECO:0000313" key="4">
    <source>
        <dbReference type="EMBL" id="SDG70194.1"/>
    </source>
</evidence>
<sequence length="202" mass="22137">MKKLINLILNPQKLGDGIKRRFYYLSYKNKFGKLGKGAIIRSKIWHTGGKNIFIGDKCAIGPYCRIESYSNYNGQALNPKLVIGSFTSLQHAVHVYCANSVVIGEGVVIASGCMITDNNHGTDPEGDFYLKQPLKFRTTTLEDGVWLGENVCVLGGAHIGKRSVIGSNSVVSGVIPPFSIAVGNPAKVIKQYNFESKLWEKV</sequence>
<dbReference type="PANTHER" id="PTHR23416">
    <property type="entry name" value="SIALIC ACID SYNTHASE-RELATED"/>
    <property type="match status" value="1"/>
</dbReference>
<dbReference type="GO" id="GO:0016746">
    <property type="term" value="F:acyltransferase activity"/>
    <property type="evidence" value="ECO:0007669"/>
    <property type="project" value="UniProtKB-KW"/>
</dbReference>
<dbReference type="AlphaFoldDB" id="A0A1G7WED0"/>
<evidence type="ECO:0000256" key="1">
    <source>
        <dbReference type="ARBA" id="ARBA00022679"/>
    </source>
</evidence>
<dbReference type="SUPFAM" id="SSF51161">
    <property type="entry name" value="Trimeric LpxA-like enzymes"/>
    <property type="match status" value="1"/>
</dbReference>
<accession>A0A1G7WED0</accession>
<dbReference type="RefSeq" id="WP_091166620.1">
    <property type="nucleotide sequence ID" value="NZ_FNCG01000004.1"/>
</dbReference>
<dbReference type="InterPro" id="IPR018357">
    <property type="entry name" value="Hexapep_transf_CS"/>
</dbReference>
<dbReference type="InterPro" id="IPR051159">
    <property type="entry name" value="Hexapeptide_acetyltransf"/>
</dbReference>
<dbReference type="InterPro" id="IPR011004">
    <property type="entry name" value="Trimer_LpxA-like_sf"/>
</dbReference>
<dbReference type="PANTHER" id="PTHR23416:SF78">
    <property type="entry name" value="LIPOPOLYSACCHARIDE BIOSYNTHESIS O-ACETYL TRANSFERASE WBBJ-RELATED"/>
    <property type="match status" value="1"/>
</dbReference>
<keyword evidence="5" id="KW-1185">Reference proteome</keyword>
<dbReference type="InterPro" id="IPR001451">
    <property type="entry name" value="Hexapep"/>
</dbReference>
<dbReference type="EMBL" id="FNCG01000004">
    <property type="protein sequence ID" value="SDG70194.1"/>
    <property type="molecule type" value="Genomic_DNA"/>
</dbReference>
<protein>
    <submittedName>
        <fullName evidence="4">Acetyltransferase (Isoleucine patch superfamily)</fullName>
    </submittedName>
</protein>
<keyword evidence="1 4" id="KW-0808">Transferase</keyword>
<keyword evidence="2" id="KW-0677">Repeat</keyword>
<reference evidence="5" key="1">
    <citation type="submission" date="2016-10" db="EMBL/GenBank/DDBJ databases">
        <authorList>
            <person name="Varghese N."/>
            <person name="Submissions S."/>
        </authorList>
    </citation>
    <scope>NUCLEOTIDE SEQUENCE [LARGE SCALE GENOMIC DNA]</scope>
    <source>
        <strain evidence="5">Gh-67</strain>
    </source>
</reference>
<dbReference type="Proteomes" id="UP000199705">
    <property type="component" value="Unassembled WGS sequence"/>
</dbReference>
<dbReference type="CDD" id="cd04647">
    <property type="entry name" value="LbH_MAT_like"/>
    <property type="match status" value="1"/>
</dbReference>
<dbReference type="Pfam" id="PF00132">
    <property type="entry name" value="Hexapep"/>
    <property type="match status" value="1"/>
</dbReference>
<evidence type="ECO:0000313" key="5">
    <source>
        <dbReference type="Proteomes" id="UP000199705"/>
    </source>
</evidence>
<dbReference type="STRING" id="551996.SAMN05192573_104389"/>
<dbReference type="Gene3D" id="2.160.10.10">
    <property type="entry name" value="Hexapeptide repeat proteins"/>
    <property type="match status" value="2"/>
</dbReference>
<organism evidence="4 5">
    <name type="scientific">Mucilaginibacter gossypii</name>
    <dbReference type="NCBI Taxonomy" id="551996"/>
    <lineage>
        <taxon>Bacteria</taxon>
        <taxon>Pseudomonadati</taxon>
        <taxon>Bacteroidota</taxon>
        <taxon>Sphingobacteriia</taxon>
        <taxon>Sphingobacteriales</taxon>
        <taxon>Sphingobacteriaceae</taxon>
        <taxon>Mucilaginibacter</taxon>
    </lineage>
</organism>